<sequence length="385" mass="40735">MTVLSTRHWLIAPLVFGLICSVWMGKGAIASDPSELVSLSQPIQVSVNESFISPLVELFGNVSIGRQAFVAGNTIVRADPETQICIGNETNLQDNILFLALHDSPAPTAPCGKISSSTGERTSIAHQAIVKNSQIGNFTFVGFHAQLNNVVLEDGAFVLHGARLENVRIKRDRIVPVGAVITTQAEADALPLKTEANAEFQNEVLDVNEEFAEHYPELFESEGFAAVSGVSVAPTTSWNQNPVSPTLGDGVQLAEFVRIIGDVQLGSNSTVGERTSIRADEGTPIVIGDNAAIEDRVTFHALKGTSITIGSNLKTSDNIVFHGPLEVGNGLTIEDDAILFRSTVGDNVTIGDRAIVVGVTLADGAIVPADSMITTQEQADALGNS</sequence>
<protein>
    <submittedName>
        <fullName evidence="1">Carbonate dehydratase</fullName>
    </submittedName>
</protein>
<proteinExistence type="predicted"/>
<dbReference type="Gene3D" id="2.160.10.10">
    <property type="entry name" value="Hexapeptide repeat proteins"/>
    <property type="match status" value="2"/>
</dbReference>
<dbReference type="RefSeq" id="WP_073607884.1">
    <property type="nucleotide sequence ID" value="NZ_MRCG01000004.1"/>
</dbReference>
<dbReference type="EMBL" id="MRCG01000004">
    <property type="protein sequence ID" value="OKH49102.1"/>
    <property type="molecule type" value="Genomic_DNA"/>
</dbReference>
<dbReference type="Proteomes" id="UP000185557">
    <property type="component" value="Unassembled WGS sequence"/>
</dbReference>
<dbReference type="GO" id="GO:0043886">
    <property type="term" value="F:structural constituent of carboxysome shell"/>
    <property type="evidence" value="ECO:0007669"/>
    <property type="project" value="UniProtKB-ARBA"/>
</dbReference>
<dbReference type="InterPro" id="IPR052265">
    <property type="entry name" value="Gamma-CA"/>
</dbReference>
<name>A0A1U7J7L4_9CYAN</name>
<reference evidence="1 2" key="1">
    <citation type="submission" date="2016-11" db="EMBL/GenBank/DDBJ databases">
        <title>Draft Genome Sequences of Nine Cyanobacterial Strains from Diverse Habitats.</title>
        <authorList>
            <person name="Zhu T."/>
            <person name="Hou S."/>
            <person name="Lu X."/>
            <person name="Hess W.R."/>
        </authorList>
    </citation>
    <scope>NUCLEOTIDE SEQUENCE [LARGE SCALE GENOMIC DNA]</scope>
    <source>
        <strain evidence="1 2">NIES-30</strain>
    </source>
</reference>
<dbReference type="PANTHER" id="PTHR43360">
    <property type="entry name" value="CARBON DIOXIDE CONCENTRATING MECHANISM PROTEIN CCMM"/>
    <property type="match status" value="1"/>
</dbReference>
<dbReference type="GO" id="GO:0031470">
    <property type="term" value="C:carboxysome"/>
    <property type="evidence" value="ECO:0007669"/>
    <property type="project" value="UniProtKB-ARBA"/>
</dbReference>
<accession>A0A1U7J7L4</accession>
<keyword evidence="2" id="KW-1185">Reference proteome</keyword>
<evidence type="ECO:0000313" key="1">
    <source>
        <dbReference type="EMBL" id="OKH49102.1"/>
    </source>
</evidence>
<dbReference type="SUPFAM" id="SSF51161">
    <property type="entry name" value="Trimeric LpxA-like enzymes"/>
    <property type="match status" value="2"/>
</dbReference>
<dbReference type="PANTHER" id="PTHR43360:SF1">
    <property type="entry name" value="CARBOXYSOME ASSEMBLY PROTEIN CCMM"/>
    <property type="match status" value="1"/>
</dbReference>
<organism evidence="1 2">
    <name type="scientific">Phormidium tenue NIES-30</name>
    <dbReference type="NCBI Taxonomy" id="549789"/>
    <lineage>
        <taxon>Bacteria</taxon>
        <taxon>Bacillati</taxon>
        <taxon>Cyanobacteriota</taxon>
        <taxon>Cyanophyceae</taxon>
        <taxon>Oscillatoriophycideae</taxon>
        <taxon>Oscillatoriales</taxon>
        <taxon>Oscillatoriaceae</taxon>
        <taxon>Phormidium</taxon>
    </lineage>
</organism>
<gene>
    <name evidence="1" type="ORF">NIES30_08010</name>
</gene>
<dbReference type="InterPro" id="IPR011004">
    <property type="entry name" value="Trimer_LpxA-like_sf"/>
</dbReference>
<dbReference type="AlphaFoldDB" id="A0A1U7J7L4"/>
<comment type="caution">
    <text evidence="1">The sequence shown here is derived from an EMBL/GenBank/DDBJ whole genome shotgun (WGS) entry which is preliminary data.</text>
</comment>
<evidence type="ECO:0000313" key="2">
    <source>
        <dbReference type="Proteomes" id="UP000185557"/>
    </source>
</evidence>
<dbReference type="STRING" id="549789.NIES30_08010"/>